<feature type="region of interest" description="Disordered" evidence="1">
    <location>
        <begin position="131"/>
        <end position="154"/>
    </location>
</feature>
<keyword evidence="4" id="KW-1185">Reference proteome</keyword>
<evidence type="ECO:0000313" key="4">
    <source>
        <dbReference type="Proteomes" id="UP001295684"/>
    </source>
</evidence>
<dbReference type="InterPro" id="IPR035927">
    <property type="entry name" value="DUSP-like_sf"/>
</dbReference>
<evidence type="ECO:0000256" key="1">
    <source>
        <dbReference type="SAM" id="MobiDB-lite"/>
    </source>
</evidence>
<accession>A0AAD1U4G7</accession>
<dbReference type="Pfam" id="PF06337">
    <property type="entry name" value="DUSP"/>
    <property type="match status" value="1"/>
</dbReference>
<gene>
    <name evidence="3" type="ORF">ECRASSUSDP1_LOCUS2515</name>
</gene>
<dbReference type="AlphaFoldDB" id="A0AAD1U4G7"/>
<dbReference type="SUPFAM" id="SSF143791">
    <property type="entry name" value="DUSP-like"/>
    <property type="match status" value="1"/>
</dbReference>
<dbReference type="Proteomes" id="UP001295684">
    <property type="component" value="Unassembled WGS sequence"/>
</dbReference>
<dbReference type="InterPro" id="IPR006615">
    <property type="entry name" value="Pept_C19_DUSP"/>
</dbReference>
<evidence type="ECO:0000313" key="3">
    <source>
        <dbReference type="EMBL" id="CAI2361205.1"/>
    </source>
</evidence>
<comment type="caution">
    <text evidence="3">The sequence shown here is derived from an EMBL/GenBank/DDBJ whole genome shotgun (WGS) entry which is preliminary data.</text>
</comment>
<dbReference type="GO" id="GO:0004843">
    <property type="term" value="F:cysteine-type deubiquitinase activity"/>
    <property type="evidence" value="ECO:0007669"/>
    <property type="project" value="InterPro"/>
</dbReference>
<organism evidence="3 4">
    <name type="scientific">Euplotes crassus</name>
    <dbReference type="NCBI Taxonomy" id="5936"/>
    <lineage>
        <taxon>Eukaryota</taxon>
        <taxon>Sar</taxon>
        <taxon>Alveolata</taxon>
        <taxon>Ciliophora</taxon>
        <taxon>Intramacronucleata</taxon>
        <taxon>Spirotrichea</taxon>
        <taxon>Hypotrichia</taxon>
        <taxon>Euplotida</taxon>
        <taxon>Euplotidae</taxon>
        <taxon>Moneuplotes</taxon>
    </lineage>
</organism>
<protein>
    <recommendedName>
        <fullName evidence="2">DUSP domain-containing protein</fullName>
    </recommendedName>
</protein>
<feature type="compositionally biased region" description="Polar residues" evidence="1">
    <location>
        <begin position="141"/>
        <end position="154"/>
    </location>
</feature>
<name>A0AAD1U4G7_EUPCR</name>
<evidence type="ECO:0000259" key="2">
    <source>
        <dbReference type="PROSITE" id="PS51283"/>
    </source>
</evidence>
<dbReference type="PROSITE" id="PS51283">
    <property type="entry name" value="DUSP"/>
    <property type="match status" value="1"/>
</dbReference>
<dbReference type="Gene3D" id="3.30.2230.10">
    <property type="entry name" value="DUSP-like"/>
    <property type="match status" value="1"/>
</dbReference>
<sequence length="587" mass="67477">MSVMEKPKFLSRAHEVSIMSARKPKSSPFSTSKSIKDKEAVILPKKQKTFCYTNNSFVAKNQVTPLNLQAFSRELKSDHNTWIEINELKKKIGSLKSFESNIENEPLITFERQDTFSPYEVNNISSRLCDPRKSSKRNFGRDTQNFLPLNNNSLSKRMDGFHSNRKRNLSNTHQIYPESLKNENLVSLVPEISHDSYKDQPKEKKVHHQARSSIIFKKPTNQDLDFSEGTDVEVAQRTFQDTSKSGVEKKLENTYLHARKHLRRNQNRLQRKIVNDSITSMEKTDRKDDSLSDCSTGRVNKMKTQAPTFFNSEVQSCDELKSNISDCSKTITEPEHVRVKVSHLRSAKVSRTVCKCICGQIENKVKKLETCGEYCKNSSSSQQFQAIFGSKNKLMPDDSSSKDSYIVASSWWRKWCDFINIEYNTFEELMKQTTAHKVSSEMFKFDNNTSVCVSGNFQSYYADSLYMSNLYGTKSGAQNNELEESHNVQQIAGRSYQTSENGTIFLKSDSDDHVYSKPGKIINKDLVRIYHSLESNEEIASLKANMQEGYDYIKVNKRCWDLLKSWYEFDFEVIAPNFDSGSCLSCL</sequence>
<feature type="domain" description="DUSP" evidence="2">
    <location>
        <begin position="378"/>
        <end position="579"/>
    </location>
</feature>
<reference evidence="3" key="1">
    <citation type="submission" date="2023-07" db="EMBL/GenBank/DDBJ databases">
        <authorList>
            <consortium name="AG Swart"/>
            <person name="Singh M."/>
            <person name="Singh A."/>
            <person name="Seah K."/>
            <person name="Emmerich C."/>
        </authorList>
    </citation>
    <scope>NUCLEOTIDE SEQUENCE</scope>
    <source>
        <strain evidence="3">DP1</strain>
    </source>
</reference>
<proteinExistence type="predicted"/>
<dbReference type="EMBL" id="CAMPGE010002403">
    <property type="protein sequence ID" value="CAI2361205.1"/>
    <property type="molecule type" value="Genomic_DNA"/>
</dbReference>